<dbReference type="EMBL" id="MU007051">
    <property type="protein sequence ID" value="KAF2428989.1"/>
    <property type="molecule type" value="Genomic_DNA"/>
</dbReference>
<keyword evidence="3" id="KW-1185">Reference proteome</keyword>
<keyword evidence="1" id="KW-0812">Transmembrane</keyword>
<dbReference type="AlphaFoldDB" id="A0A9P4TW86"/>
<evidence type="ECO:0000313" key="2">
    <source>
        <dbReference type="EMBL" id="KAF2428989.1"/>
    </source>
</evidence>
<proteinExistence type="predicted"/>
<organism evidence="2 3">
    <name type="scientific">Tothia fuscella</name>
    <dbReference type="NCBI Taxonomy" id="1048955"/>
    <lineage>
        <taxon>Eukaryota</taxon>
        <taxon>Fungi</taxon>
        <taxon>Dikarya</taxon>
        <taxon>Ascomycota</taxon>
        <taxon>Pezizomycotina</taxon>
        <taxon>Dothideomycetes</taxon>
        <taxon>Pleosporomycetidae</taxon>
        <taxon>Venturiales</taxon>
        <taxon>Cylindrosympodiaceae</taxon>
        <taxon>Tothia</taxon>
    </lineage>
</organism>
<sequence length="142" mass="16085">MKSLEVADIRAVSKKARFTAPNGLKPKALAGADYKHYNKTHNNNQLNKAVIMLKSLFMTSILLCINTIYALPTVKPEDHIHVELWGGVGRKGDSHSLWDLTPDVRKELPYNINPTFGKPHFYAYSGSIAIEDNMHQLVFLWH</sequence>
<comment type="caution">
    <text evidence="2">The sequence shown here is derived from an EMBL/GenBank/DDBJ whole genome shotgun (WGS) entry which is preliminary data.</text>
</comment>
<reference evidence="2" key="1">
    <citation type="journal article" date="2020" name="Stud. Mycol.">
        <title>101 Dothideomycetes genomes: a test case for predicting lifestyles and emergence of pathogens.</title>
        <authorList>
            <person name="Haridas S."/>
            <person name="Albert R."/>
            <person name="Binder M."/>
            <person name="Bloem J."/>
            <person name="Labutti K."/>
            <person name="Salamov A."/>
            <person name="Andreopoulos B."/>
            <person name="Baker S."/>
            <person name="Barry K."/>
            <person name="Bills G."/>
            <person name="Bluhm B."/>
            <person name="Cannon C."/>
            <person name="Castanera R."/>
            <person name="Culley D."/>
            <person name="Daum C."/>
            <person name="Ezra D."/>
            <person name="Gonzalez J."/>
            <person name="Henrissat B."/>
            <person name="Kuo A."/>
            <person name="Liang C."/>
            <person name="Lipzen A."/>
            <person name="Lutzoni F."/>
            <person name="Magnuson J."/>
            <person name="Mondo S."/>
            <person name="Nolan M."/>
            <person name="Ohm R."/>
            <person name="Pangilinan J."/>
            <person name="Park H.-J."/>
            <person name="Ramirez L."/>
            <person name="Alfaro M."/>
            <person name="Sun H."/>
            <person name="Tritt A."/>
            <person name="Yoshinaga Y."/>
            <person name="Zwiers L.-H."/>
            <person name="Turgeon B."/>
            <person name="Goodwin S."/>
            <person name="Spatafora J."/>
            <person name="Crous P."/>
            <person name="Grigoriev I."/>
        </authorList>
    </citation>
    <scope>NUCLEOTIDE SEQUENCE</scope>
    <source>
        <strain evidence="2">CBS 130266</strain>
    </source>
</reference>
<name>A0A9P4TW86_9PEZI</name>
<protein>
    <submittedName>
        <fullName evidence="2">Uncharacterized protein</fullName>
    </submittedName>
</protein>
<keyword evidence="1" id="KW-1133">Transmembrane helix</keyword>
<evidence type="ECO:0000256" key="1">
    <source>
        <dbReference type="SAM" id="Phobius"/>
    </source>
</evidence>
<keyword evidence="1" id="KW-0472">Membrane</keyword>
<dbReference type="Proteomes" id="UP000800235">
    <property type="component" value="Unassembled WGS sequence"/>
</dbReference>
<evidence type="ECO:0000313" key="3">
    <source>
        <dbReference type="Proteomes" id="UP000800235"/>
    </source>
</evidence>
<feature type="transmembrane region" description="Helical" evidence="1">
    <location>
        <begin position="49"/>
        <end position="71"/>
    </location>
</feature>
<gene>
    <name evidence="2" type="ORF">EJ08DRAFT_698779</name>
</gene>
<accession>A0A9P4TW86</accession>